<feature type="domain" description="Methyl-accepting transducer" evidence="5">
    <location>
        <begin position="29"/>
        <end position="259"/>
    </location>
</feature>
<organism evidence="6 7">
    <name type="scientific">Fervidobacterium thailandense</name>
    <dbReference type="NCBI Taxonomy" id="1008305"/>
    <lineage>
        <taxon>Bacteria</taxon>
        <taxon>Thermotogati</taxon>
        <taxon>Thermotogota</taxon>
        <taxon>Thermotogae</taxon>
        <taxon>Thermotogales</taxon>
        <taxon>Fervidobacteriaceae</taxon>
        <taxon>Fervidobacterium</taxon>
    </lineage>
</organism>
<keyword evidence="1 3" id="KW-0807">Transducer</keyword>
<dbReference type="PANTHER" id="PTHR32089:SF112">
    <property type="entry name" value="LYSOZYME-LIKE PROTEIN-RELATED"/>
    <property type="match status" value="1"/>
</dbReference>
<dbReference type="STRING" id="1008305.A4H02_04585"/>
<dbReference type="GO" id="GO:0006935">
    <property type="term" value="P:chemotaxis"/>
    <property type="evidence" value="ECO:0007669"/>
    <property type="project" value="InterPro"/>
</dbReference>
<evidence type="ECO:0000256" key="2">
    <source>
        <dbReference type="ARBA" id="ARBA00029447"/>
    </source>
</evidence>
<dbReference type="EMBL" id="LWAF01000005">
    <property type="protein sequence ID" value="ODN30533.1"/>
    <property type="molecule type" value="Genomic_DNA"/>
</dbReference>
<dbReference type="Gene3D" id="1.10.287.950">
    <property type="entry name" value="Methyl-accepting chemotaxis protein"/>
    <property type="match status" value="1"/>
</dbReference>
<dbReference type="SUPFAM" id="SSF58104">
    <property type="entry name" value="Methyl-accepting chemotaxis protein (MCP) signaling domain"/>
    <property type="match status" value="1"/>
</dbReference>
<keyword evidence="4" id="KW-0175">Coiled coil</keyword>
<keyword evidence="7" id="KW-1185">Reference proteome</keyword>
<proteinExistence type="inferred from homology"/>
<evidence type="ECO:0000256" key="1">
    <source>
        <dbReference type="ARBA" id="ARBA00023224"/>
    </source>
</evidence>
<dbReference type="Pfam" id="PF00015">
    <property type="entry name" value="MCPsignal"/>
    <property type="match status" value="1"/>
</dbReference>
<dbReference type="InterPro" id="IPR004090">
    <property type="entry name" value="Chemotax_Me-accpt_rcpt"/>
</dbReference>
<dbReference type="GO" id="GO:0004888">
    <property type="term" value="F:transmembrane signaling receptor activity"/>
    <property type="evidence" value="ECO:0007669"/>
    <property type="project" value="InterPro"/>
</dbReference>
<dbReference type="InterPro" id="IPR004089">
    <property type="entry name" value="MCPsignal_dom"/>
</dbReference>
<evidence type="ECO:0000313" key="6">
    <source>
        <dbReference type="EMBL" id="ODN30533.1"/>
    </source>
</evidence>
<dbReference type="PROSITE" id="PS50111">
    <property type="entry name" value="CHEMOTAXIS_TRANSDUC_2"/>
    <property type="match status" value="1"/>
</dbReference>
<dbReference type="OrthoDB" id="9816519at2"/>
<dbReference type="SMART" id="SM00283">
    <property type="entry name" value="MA"/>
    <property type="match status" value="1"/>
</dbReference>
<dbReference type="GO" id="GO:0016020">
    <property type="term" value="C:membrane"/>
    <property type="evidence" value="ECO:0007669"/>
    <property type="project" value="InterPro"/>
</dbReference>
<feature type="coiled-coil region" evidence="4">
    <location>
        <begin position="30"/>
        <end position="64"/>
    </location>
</feature>
<dbReference type="GO" id="GO:0007165">
    <property type="term" value="P:signal transduction"/>
    <property type="evidence" value="ECO:0007669"/>
    <property type="project" value="UniProtKB-KW"/>
</dbReference>
<dbReference type="PANTHER" id="PTHR32089">
    <property type="entry name" value="METHYL-ACCEPTING CHEMOTAXIS PROTEIN MCPB"/>
    <property type="match status" value="1"/>
</dbReference>
<gene>
    <name evidence="6" type="ORF">A4H02_04585</name>
</gene>
<comment type="caution">
    <text evidence="6">The sequence shown here is derived from an EMBL/GenBank/DDBJ whole genome shotgun (WGS) entry which is preliminary data.</text>
</comment>
<name>A0A1E3G3Z3_9BACT</name>
<dbReference type="RefSeq" id="WP_069293003.1">
    <property type="nucleotide sequence ID" value="NZ_CP140110.1"/>
</dbReference>
<dbReference type="AlphaFoldDB" id="A0A1E3G3Z3"/>
<accession>A0A1E3G3Z3</accession>
<evidence type="ECO:0000313" key="7">
    <source>
        <dbReference type="Proteomes" id="UP000094570"/>
    </source>
</evidence>
<evidence type="ECO:0000256" key="4">
    <source>
        <dbReference type="SAM" id="Coils"/>
    </source>
</evidence>
<comment type="similarity">
    <text evidence="2">Belongs to the methyl-accepting chemotaxis (MCP) protein family.</text>
</comment>
<dbReference type="Proteomes" id="UP000094570">
    <property type="component" value="Unassembled WGS sequence"/>
</dbReference>
<evidence type="ECO:0000259" key="5">
    <source>
        <dbReference type="PROSITE" id="PS50111"/>
    </source>
</evidence>
<evidence type="ECO:0000256" key="3">
    <source>
        <dbReference type="PROSITE-ProRule" id="PRU00284"/>
    </source>
</evidence>
<dbReference type="PRINTS" id="PR00260">
    <property type="entry name" value="CHEMTRNSDUCR"/>
</dbReference>
<protein>
    <submittedName>
        <fullName evidence="6">Chemotaxis protein</fullName>
    </submittedName>
</protein>
<sequence>MPRLDHEALERMSSAFFAENLMTSFIAQLDEALISRVREVQKSIAELEQKFEEMHRRIVQISERFERESAELDKSVIESQKVTNEIIEELRKSGADIERINDIVQNSVHQTSETLSKFSAIEEMVTQITKIAKQTNLLALNASIEAARAGEFGKGFAVVASEVQKLANESNSVAKDITNQVKELSSSVKQALESIQLVGEIFVTVQNSLQQLLAFLQTNSSLLSHVSRLLIETRDELKEEAESCTVASEVMSTAIEKFETLSRVISSIVKAQTKLKELKL</sequence>
<reference evidence="7" key="1">
    <citation type="submission" date="2016-04" db="EMBL/GenBank/DDBJ databases">
        <title>The genome sequence project of a novel Fervidobacterium isolate from a hot spring in Thailand.</title>
        <authorList>
            <person name="Gonzalez J.M."/>
            <person name="Cuecas A."/>
            <person name="Kanoksilapatham W."/>
        </authorList>
    </citation>
    <scope>NUCLEOTIDE SEQUENCE [LARGE SCALE GENOMIC DNA]</scope>
    <source>
        <strain evidence="7">FC2004</strain>
    </source>
</reference>